<reference evidence="1 2" key="1">
    <citation type="submission" date="2018-06" db="EMBL/GenBank/DDBJ databases">
        <title>Genomic Encyclopedia of Type Strains, Phase III (KMG-III): the genomes of soil and plant-associated and newly described type strains.</title>
        <authorList>
            <person name="Whitman W."/>
        </authorList>
    </citation>
    <scope>NUCLEOTIDE SEQUENCE [LARGE SCALE GENOMIC DNA]</scope>
    <source>
        <strain evidence="1 2">CGMCC 1.8979</strain>
    </source>
</reference>
<sequence length="86" mass="9944">MDNHFFKNIEKKTGINMNDVFELANSLQHANFKDEKTVRSVIKRVAQIANRKVPKELEDKIVQTIIKDGNKLDFSTIANMINNNKK</sequence>
<evidence type="ECO:0000313" key="2">
    <source>
        <dbReference type="Proteomes" id="UP000248555"/>
    </source>
</evidence>
<gene>
    <name evidence="1" type="ORF">B0I26_12226</name>
</gene>
<evidence type="ECO:0000313" key="1">
    <source>
        <dbReference type="EMBL" id="RAK15334.1"/>
    </source>
</evidence>
<keyword evidence="2" id="KW-1185">Reference proteome</keyword>
<comment type="caution">
    <text evidence="1">The sequence shown here is derived from an EMBL/GenBank/DDBJ whole genome shotgun (WGS) entry which is preliminary data.</text>
</comment>
<dbReference type="InterPro" id="IPR025942">
    <property type="entry name" value="SpoVIF"/>
</dbReference>
<dbReference type="EMBL" id="QLMH01000022">
    <property type="protein sequence ID" value="RAK15334.1"/>
    <property type="molecule type" value="Genomic_DNA"/>
</dbReference>
<dbReference type="RefSeq" id="WP_111646402.1">
    <property type="nucleotide sequence ID" value="NZ_QLMH01000022.1"/>
</dbReference>
<organism evidence="1 2">
    <name type="scientific">Paranoxybacillus vitaminiphilus</name>
    <dbReference type="NCBI Taxonomy" id="581036"/>
    <lineage>
        <taxon>Bacteria</taxon>
        <taxon>Bacillati</taxon>
        <taxon>Bacillota</taxon>
        <taxon>Bacilli</taxon>
        <taxon>Bacillales</taxon>
        <taxon>Anoxybacillaceae</taxon>
        <taxon>Paranoxybacillus</taxon>
    </lineage>
</organism>
<proteinExistence type="predicted"/>
<accession>A0A327Y3L4</accession>
<dbReference type="Pfam" id="PF14069">
    <property type="entry name" value="SpoVIF"/>
    <property type="match status" value="1"/>
</dbReference>
<dbReference type="OrthoDB" id="2474248at2"/>
<name>A0A327Y3L4_9BACL</name>
<dbReference type="Proteomes" id="UP000248555">
    <property type="component" value="Unassembled WGS sequence"/>
</dbReference>
<dbReference type="AlphaFoldDB" id="A0A327Y3L4"/>
<protein>
    <submittedName>
        <fullName evidence="1">Stage VI sporulation protein F</fullName>
    </submittedName>
</protein>